<proteinExistence type="predicted"/>
<accession>A0ABW4XDY7</accession>
<keyword evidence="2" id="KW-1185">Reference proteome</keyword>
<evidence type="ECO:0000313" key="2">
    <source>
        <dbReference type="Proteomes" id="UP001597402"/>
    </source>
</evidence>
<evidence type="ECO:0000313" key="1">
    <source>
        <dbReference type="EMBL" id="MFD2093168.1"/>
    </source>
</evidence>
<dbReference type="Proteomes" id="UP001597402">
    <property type="component" value="Unassembled WGS sequence"/>
</dbReference>
<dbReference type="EMBL" id="JBHUHP010000016">
    <property type="protein sequence ID" value="MFD2093168.1"/>
    <property type="molecule type" value="Genomic_DNA"/>
</dbReference>
<sequence>MPERFYRITVSGTLTERLAAAFEPLRLAGVDRERTALAGVCGDSAALFGVLDRLRDLGLELLEVESAEVRRDP</sequence>
<reference evidence="2" key="1">
    <citation type="journal article" date="2019" name="Int. J. Syst. Evol. Microbiol.">
        <title>The Global Catalogue of Microorganisms (GCM) 10K type strain sequencing project: providing services to taxonomists for standard genome sequencing and annotation.</title>
        <authorList>
            <consortium name="The Broad Institute Genomics Platform"/>
            <consortium name="The Broad Institute Genome Sequencing Center for Infectious Disease"/>
            <person name="Wu L."/>
            <person name="Ma J."/>
        </authorList>
    </citation>
    <scope>NUCLEOTIDE SEQUENCE [LARGE SCALE GENOMIC DNA]</scope>
    <source>
        <strain evidence="2">JCM 3338</strain>
    </source>
</reference>
<protein>
    <submittedName>
        <fullName evidence="1">Uncharacterized protein</fullName>
    </submittedName>
</protein>
<comment type="caution">
    <text evidence="1">The sequence shown here is derived from an EMBL/GenBank/DDBJ whole genome shotgun (WGS) entry which is preliminary data.</text>
</comment>
<dbReference type="RefSeq" id="WP_376878437.1">
    <property type="nucleotide sequence ID" value="NZ_JBHUHP010000016.1"/>
</dbReference>
<name>A0ABW4XDY7_9ACTN</name>
<gene>
    <name evidence="1" type="ORF">ACFSHS_16505</name>
</gene>
<organism evidence="1 2">
    <name type="scientific">Blastococcus deserti</name>
    <dbReference type="NCBI Taxonomy" id="2259033"/>
    <lineage>
        <taxon>Bacteria</taxon>
        <taxon>Bacillati</taxon>
        <taxon>Actinomycetota</taxon>
        <taxon>Actinomycetes</taxon>
        <taxon>Geodermatophilales</taxon>
        <taxon>Geodermatophilaceae</taxon>
        <taxon>Blastococcus</taxon>
    </lineage>
</organism>